<evidence type="ECO:0000256" key="1">
    <source>
        <dbReference type="ARBA" id="ARBA00022679"/>
    </source>
</evidence>
<dbReference type="PANTHER" id="PTHR34069">
    <property type="entry name" value="3-OXOACYL-[ACYL-CARRIER-PROTEIN] SYNTHASE 3"/>
    <property type="match status" value="1"/>
</dbReference>
<dbReference type="InterPro" id="IPR013747">
    <property type="entry name" value="ACP_syn_III_C"/>
</dbReference>
<name>A0A4V0YZU5_KTERU</name>
<accession>A0A4V0YZU5</accession>
<dbReference type="SUPFAM" id="SSF53901">
    <property type="entry name" value="Thiolase-like"/>
    <property type="match status" value="1"/>
</dbReference>
<reference evidence="5 6" key="1">
    <citation type="submission" date="2019-01" db="EMBL/GenBank/DDBJ databases">
        <title>Ktedonosporobacter rubrisoli SCAWS-G2.</title>
        <authorList>
            <person name="Huang Y."/>
            <person name="Yan B."/>
        </authorList>
    </citation>
    <scope>NUCLEOTIDE SEQUENCE [LARGE SCALE GENOMIC DNA]</scope>
    <source>
        <strain evidence="5 6">SCAWS-G2</strain>
    </source>
</reference>
<feature type="domain" description="Beta-ketoacyl-[acyl-carrier-protein] synthase III N-terminal" evidence="4">
    <location>
        <begin position="131"/>
        <end position="186"/>
    </location>
</feature>
<dbReference type="PANTHER" id="PTHR34069:SF3">
    <property type="entry name" value="ACYL-COA:ACYL-COA ALKYLTRANSFERASE"/>
    <property type="match status" value="1"/>
</dbReference>
<dbReference type="EMBL" id="CP035758">
    <property type="protein sequence ID" value="QBD80941.1"/>
    <property type="molecule type" value="Genomic_DNA"/>
</dbReference>
<evidence type="ECO:0000259" key="4">
    <source>
        <dbReference type="Pfam" id="PF08545"/>
    </source>
</evidence>
<keyword evidence="1" id="KW-0808">Transferase</keyword>
<evidence type="ECO:0000313" key="5">
    <source>
        <dbReference type="EMBL" id="QBD80941.1"/>
    </source>
</evidence>
<gene>
    <name evidence="5" type="ORF">EPA93_35235</name>
</gene>
<evidence type="ECO:0000313" key="6">
    <source>
        <dbReference type="Proteomes" id="UP000290365"/>
    </source>
</evidence>
<evidence type="ECO:0000259" key="3">
    <source>
        <dbReference type="Pfam" id="PF08541"/>
    </source>
</evidence>
<dbReference type="GO" id="GO:0006633">
    <property type="term" value="P:fatty acid biosynthetic process"/>
    <property type="evidence" value="ECO:0007669"/>
    <property type="project" value="InterPro"/>
</dbReference>
<keyword evidence="2" id="KW-0012">Acyltransferase</keyword>
<dbReference type="Pfam" id="PF08541">
    <property type="entry name" value="ACP_syn_III_C"/>
    <property type="match status" value="1"/>
</dbReference>
<proteinExistence type="predicted"/>
<evidence type="ECO:0000256" key="2">
    <source>
        <dbReference type="ARBA" id="ARBA00023315"/>
    </source>
</evidence>
<dbReference type="InterPro" id="IPR016039">
    <property type="entry name" value="Thiolase-like"/>
</dbReference>
<sequence>MENSLAGGEMQQQIGILGCGYSVPPHIRRNDDPIFNQVKGTVNSRGIAEKDLFTGMRERRYLDGDEQLETLMVEAAQIALNRANLLPADIDRLYGYATVSPYITPNALYAVHRGLKLSEQTLVVPVNNEFTNFLLSVLQAWEAIAAGHCTYALIVCGTNWTKFMDYTQGHALSVGDGAGAVVLGPNAPFALVDYATQTLSEQYGAMTMQTRVISSHGQRHLLVDENNVPIPTYEITLEEGIRSFQVSGMYGLPQMVNALLKKYDLSGKDIALITHQASRVLMDQWASSIQPKEYLDTFEQFGNLTLATYPVNLAYHYHSITAGYLVFAAVGVGYHQTALLLKRY</sequence>
<feature type="domain" description="Beta-ketoacyl-[acyl-carrier-protein] synthase III C-terminal" evidence="3">
    <location>
        <begin position="260"/>
        <end position="342"/>
    </location>
</feature>
<dbReference type="Gene3D" id="3.40.47.10">
    <property type="match status" value="2"/>
</dbReference>
<dbReference type="GO" id="GO:0044550">
    <property type="term" value="P:secondary metabolite biosynthetic process"/>
    <property type="evidence" value="ECO:0007669"/>
    <property type="project" value="TreeGrafter"/>
</dbReference>
<dbReference type="InterPro" id="IPR013751">
    <property type="entry name" value="ACP_syn_III_N"/>
</dbReference>
<keyword evidence="6" id="KW-1185">Reference proteome</keyword>
<dbReference type="Proteomes" id="UP000290365">
    <property type="component" value="Chromosome"/>
</dbReference>
<dbReference type="AlphaFoldDB" id="A0A4V0YZU5"/>
<dbReference type="KEGG" id="kbs:EPA93_35235"/>
<protein>
    <submittedName>
        <fullName evidence="5">3-oxoacyl-ACP synthase</fullName>
    </submittedName>
</protein>
<dbReference type="RefSeq" id="WP_129892003.1">
    <property type="nucleotide sequence ID" value="NZ_CP035758.1"/>
</dbReference>
<dbReference type="OrthoDB" id="151547at2"/>
<dbReference type="GO" id="GO:0004315">
    <property type="term" value="F:3-oxoacyl-[acyl-carrier-protein] synthase activity"/>
    <property type="evidence" value="ECO:0007669"/>
    <property type="project" value="InterPro"/>
</dbReference>
<dbReference type="Pfam" id="PF08545">
    <property type="entry name" value="ACP_syn_III"/>
    <property type="match status" value="1"/>
</dbReference>
<organism evidence="5 6">
    <name type="scientific">Ktedonosporobacter rubrisoli</name>
    <dbReference type="NCBI Taxonomy" id="2509675"/>
    <lineage>
        <taxon>Bacteria</taxon>
        <taxon>Bacillati</taxon>
        <taxon>Chloroflexota</taxon>
        <taxon>Ktedonobacteria</taxon>
        <taxon>Ktedonobacterales</taxon>
        <taxon>Ktedonosporobacteraceae</taxon>
        <taxon>Ktedonosporobacter</taxon>
    </lineage>
</organism>